<dbReference type="InterPro" id="IPR036157">
    <property type="entry name" value="dUTPase-like_sf"/>
</dbReference>
<dbReference type="NCBIfam" id="TIGR02274">
    <property type="entry name" value="dCTP_deam"/>
    <property type="match status" value="1"/>
</dbReference>
<dbReference type="InterPro" id="IPR033704">
    <property type="entry name" value="dUTPase_trimeric"/>
</dbReference>
<organism evidence="3 4">
    <name type="scientific">Candidatus Magnetobacterium bavaricum</name>
    <dbReference type="NCBI Taxonomy" id="29290"/>
    <lineage>
        <taxon>Bacteria</taxon>
        <taxon>Pseudomonadati</taxon>
        <taxon>Nitrospirota</taxon>
        <taxon>Thermodesulfovibrionia</taxon>
        <taxon>Thermodesulfovibrionales</taxon>
        <taxon>Candidatus Magnetobacteriaceae</taxon>
        <taxon>Candidatus Magnetobacterium</taxon>
    </lineage>
</organism>
<gene>
    <name evidence="3" type="ORF">MBAV_000492</name>
</gene>
<dbReference type="GO" id="GO:0008829">
    <property type="term" value="F:dCTP deaminase activity"/>
    <property type="evidence" value="ECO:0007669"/>
    <property type="project" value="InterPro"/>
</dbReference>
<dbReference type="EC" id="3.6.1.23" evidence="3"/>
<evidence type="ECO:0000313" key="3">
    <source>
        <dbReference type="EMBL" id="KJU87314.1"/>
    </source>
</evidence>
<dbReference type="PANTHER" id="PTHR42680">
    <property type="entry name" value="DCTP DEAMINASE"/>
    <property type="match status" value="1"/>
</dbReference>
<dbReference type="GO" id="GO:0004170">
    <property type="term" value="F:dUTP diphosphatase activity"/>
    <property type="evidence" value="ECO:0007669"/>
    <property type="project" value="UniProtKB-EC"/>
</dbReference>
<protein>
    <submittedName>
        <fullName evidence="3">Deoxycytidine triphosphate deaminase</fullName>
        <ecNumber evidence="3">3.6.1.23</ecNumber>
    </submittedName>
</protein>
<keyword evidence="2" id="KW-0546">Nucleotide metabolism</keyword>
<comment type="caution">
    <text evidence="3">The sequence shown here is derived from an EMBL/GenBank/DDBJ whole genome shotgun (WGS) entry which is preliminary data.</text>
</comment>
<evidence type="ECO:0000256" key="1">
    <source>
        <dbReference type="ARBA" id="ARBA00022801"/>
    </source>
</evidence>
<dbReference type="InterPro" id="IPR011962">
    <property type="entry name" value="dCTP_deaminase"/>
</dbReference>
<evidence type="ECO:0000313" key="4">
    <source>
        <dbReference type="Proteomes" id="UP000033423"/>
    </source>
</evidence>
<name>A0A0F3GZD8_9BACT</name>
<dbReference type="AlphaFoldDB" id="A0A0F3GZD8"/>
<dbReference type="GO" id="GO:0015949">
    <property type="term" value="P:nucleobase-containing small molecule interconversion"/>
    <property type="evidence" value="ECO:0007669"/>
    <property type="project" value="TreeGrafter"/>
</dbReference>
<dbReference type="Gene3D" id="2.70.40.10">
    <property type="match status" value="1"/>
</dbReference>
<keyword evidence="1 3" id="KW-0378">Hydrolase</keyword>
<accession>A0A0F3GZD8</accession>
<dbReference type="GO" id="GO:0006229">
    <property type="term" value="P:dUTP biosynthetic process"/>
    <property type="evidence" value="ECO:0007669"/>
    <property type="project" value="InterPro"/>
</dbReference>
<evidence type="ECO:0000256" key="2">
    <source>
        <dbReference type="ARBA" id="ARBA00023080"/>
    </source>
</evidence>
<dbReference type="EMBL" id="LACI01000230">
    <property type="protein sequence ID" value="KJU87314.1"/>
    <property type="molecule type" value="Genomic_DNA"/>
</dbReference>
<dbReference type="SUPFAM" id="SSF51283">
    <property type="entry name" value="dUTPase-like"/>
    <property type="match status" value="1"/>
</dbReference>
<dbReference type="Proteomes" id="UP000033423">
    <property type="component" value="Unassembled WGS sequence"/>
</dbReference>
<keyword evidence="4" id="KW-1185">Reference proteome</keyword>
<proteinExistence type="predicted"/>
<dbReference type="CDD" id="cd07557">
    <property type="entry name" value="trimeric_dUTPase"/>
    <property type="match status" value="1"/>
</dbReference>
<sequence>MENLFSEIAYSFVHAQLSKINVLSHTNIPLDMKTICVNLKYYLEDKLEHIVDENDLIELRNKLTPISEFLNLLIKTTPTKSSCWALPLIKECLQRLNMKNDDSKKRDILIIHSIESDAFLVYCDIVTIYLRNILKNGALLNIKVDVYAIPVEVKYDLSSISIVAHEVGHIYYRTLSDSMKQVATKIINDNDDLKTLLSALDLYTHDKIKMILSQIQEYVCDQIGRFLLGPSFDYALLKYFCSYSHDKKFIETATHPSMASRIRQSKDSLESFTTNNDVVNECIKHMNENIGQFKKTLEDISDKMQTETGKIAKDIALNIYNSFNLEQLWTPEYIEQSWKRIIPELNAFRPPFEVVTNNKPVLITPIEAVVIASIYYHGEYFKKNNNYYINTKDIKVKDNNMRLRLTEHLRYAISLYDFVNSAQEQFSSVDCFDTESLKYTLWEMRERETNAEINSFVVVPTISPNKQYSPDSVDLRLGQFFLVRKLSNFTHISPEPPNNKPEIPIEAFYDEKYVPVGEDFILHPHQFVLASTLEYISLPSDYCALVLGRSSWGRLGLNIATATAVNSGYKGCLTLELRNLGETPLPLKVGIRIAQLCLIKNDVVNKTQHGYYASKSKYIGPTQPEIPKIRADKDWDVISHYKKQLHT</sequence>
<dbReference type="Pfam" id="PF22769">
    <property type="entry name" value="DCD"/>
    <property type="match status" value="1"/>
</dbReference>
<dbReference type="PANTHER" id="PTHR42680:SF3">
    <property type="entry name" value="DCTP DEAMINASE"/>
    <property type="match status" value="1"/>
</dbReference>
<reference evidence="3 4" key="1">
    <citation type="submission" date="2015-02" db="EMBL/GenBank/DDBJ databases">
        <title>Single-cell genomics of uncultivated deep-branching MTB reveals a conserved set of magnetosome genes.</title>
        <authorList>
            <person name="Kolinko S."/>
            <person name="Richter M."/>
            <person name="Glockner F.O."/>
            <person name="Brachmann A."/>
            <person name="Schuler D."/>
        </authorList>
    </citation>
    <scope>NUCLEOTIDE SEQUENCE [LARGE SCALE GENOMIC DNA]</scope>
    <source>
        <strain evidence="3">TM-1</strain>
    </source>
</reference>